<sequence>MYNVTTTLVGRMDRREPALTSHPGVNRLSPPMFENKAPERLWGNLPELLSLATMISLSSKHQLNHPHTVIVSTTTSCFALTETTREAALPLVPPPPPPLQRAATASCLQKSTCSLPWKRLPSTFVVLNK</sequence>
<keyword evidence="2" id="KW-1185">Reference proteome</keyword>
<dbReference type="WBParaSite" id="NBR_0001033201-mRNA-1">
    <property type="protein sequence ID" value="NBR_0001033201-mRNA-1"/>
    <property type="gene ID" value="NBR_0001033201"/>
</dbReference>
<gene>
    <name evidence="1" type="ORF">NBR_LOCUS10333</name>
</gene>
<reference evidence="3" key="1">
    <citation type="submission" date="2016-04" db="UniProtKB">
        <authorList>
            <consortium name="WormBaseParasite"/>
        </authorList>
    </citation>
    <scope>IDENTIFICATION</scope>
</reference>
<reference evidence="1 2" key="2">
    <citation type="submission" date="2018-11" db="EMBL/GenBank/DDBJ databases">
        <authorList>
            <consortium name="Pathogen Informatics"/>
        </authorList>
    </citation>
    <scope>NUCLEOTIDE SEQUENCE [LARGE SCALE GENOMIC DNA]</scope>
</reference>
<evidence type="ECO:0000313" key="2">
    <source>
        <dbReference type="Proteomes" id="UP000271162"/>
    </source>
</evidence>
<evidence type="ECO:0000313" key="1">
    <source>
        <dbReference type="EMBL" id="VDL73922.1"/>
    </source>
</evidence>
<proteinExistence type="predicted"/>
<dbReference type="EMBL" id="UYSL01020296">
    <property type="protein sequence ID" value="VDL73922.1"/>
    <property type="molecule type" value="Genomic_DNA"/>
</dbReference>
<dbReference type="Proteomes" id="UP000271162">
    <property type="component" value="Unassembled WGS sequence"/>
</dbReference>
<protein>
    <submittedName>
        <fullName evidence="1 3">Uncharacterized protein</fullName>
    </submittedName>
</protein>
<accession>A0A0N4Y3F3</accession>
<organism evidence="3">
    <name type="scientific">Nippostrongylus brasiliensis</name>
    <name type="common">Rat hookworm</name>
    <dbReference type="NCBI Taxonomy" id="27835"/>
    <lineage>
        <taxon>Eukaryota</taxon>
        <taxon>Metazoa</taxon>
        <taxon>Ecdysozoa</taxon>
        <taxon>Nematoda</taxon>
        <taxon>Chromadorea</taxon>
        <taxon>Rhabditida</taxon>
        <taxon>Rhabditina</taxon>
        <taxon>Rhabditomorpha</taxon>
        <taxon>Strongyloidea</taxon>
        <taxon>Heligmosomidae</taxon>
        <taxon>Nippostrongylus</taxon>
    </lineage>
</organism>
<dbReference type="AlphaFoldDB" id="A0A0N4Y3F3"/>
<evidence type="ECO:0000313" key="3">
    <source>
        <dbReference type="WBParaSite" id="NBR_0001033201-mRNA-1"/>
    </source>
</evidence>
<name>A0A0N4Y3F3_NIPBR</name>